<dbReference type="Gene3D" id="3.40.309.10">
    <property type="entry name" value="Aldehyde Dehydrogenase, Chain A, domain 2"/>
    <property type="match status" value="1"/>
</dbReference>
<dbReference type="GO" id="GO:0004029">
    <property type="term" value="F:aldehyde dehydrogenase (NAD+) activity"/>
    <property type="evidence" value="ECO:0007669"/>
    <property type="project" value="TreeGrafter"/>
</dbReference>
<evidence type="ECO:0000256" key="2">
    <source>
        <dbReference type="ARBA" id="ARBA00023002"/>
    </source>
</evidence>
<dbReference type="EMBL" id="CP006905">
    <property type="protein sequence ID" value="AIY83070.1"/>
    <property type="molecule type" value="Genomic_DNA"/>
</dbReference>
<feature type="active site" evidence="5 6">
    <location>
        <position position="212"/>
    </location>
</feature>
<dbReference type="AlphaFoldDB" id="A0A0A7FVU9"/>
<dbReference type="PANTHER" id="PTHR43570">
    <property type="entry name" value="ALDEHYDE DEHYDROGENASE"/>
    <property type="match status" value="1"/>
</dbReference>
<dbReference type="RefSeq" id="WP_039313083.1">
    <property type="nucleotide sequence ID" value="NZ_CP006905.1"/>
</dbReference>
<dbReference type="CDD" id="cd07136">
    <property type="entry name" value="ALDH_YwdH-P39616"/>
    <property type="match status" value="1"/>
</dbReference>
<dbReference type="SUPFAM" id="SSF53720">
    <property type="entry name" value="ALDH-like"/>
    <property type="match status" value="1"/>
</dbReference>
<evidence type="ECO:0000256" key="5">
    <source>
        <dbReference type="PIRSR" id="PIRSR036492-1"/>
    </source>
</evidence>
<dbReference type="PROSITE" id="PS00687">
    <property type="entry name" value="ALDEHYDE_DEHYDR_GLU"/>
    <property type="match status" value="1"/>
</dbReference>
<keyword evidence="10" id="KW-1185">Reference proteome</keyword>
<dbReference type="InterPro" id="IPR012394">
    <property type="entry name" value="Aldehyde_DH_NAD(P)"/>
</dbReference>
<sequence length="458" mass="52646">MGYLEEVLDEQKKFFRTNKTKDVNFRIEQLKKLKSIIKENEDRILEALKKDLNKSFFEGYESEIGIVYEEINYQIKHLRKWTRRKRVSVSIIYFKSKAYIYKEPYGVTLIIGPFNYPFQLIMAPLIGAIAGGNCAVLKPSEHSKYTSEVLEEIINNEFESNYIKVVEPSGGKEAVTKLLELRFDYIFFTGSVKVGKIVMEKASKNLIPVTLELGGKSPCIVDKDANLELSAKRIVWGKLLNEGQTCIAPDYLMVHKEIKEKFLKLLVEEIKKQFGDNIESNDEYPKIIREAEVLRLKNYLDDGKIYYGGKYNVENRFMMPTILIDVPLDSKVMTDEIFGPIFPVIEFDSLDNVIEFVNDREKPLALYYFSNDDNKVEYILNSISSGGVTINDTIIHVGFCNLPFGGVGNSGIGSYHGKASFDTFTHKKSVVKRSNFIEFPFRFAPYKDKLKLLKKVMK</sequence>
<dbReference type="OrthoDB" id="9762913at2"/>
<dbReference type="PIRSF" id="PIRSF036492">
    <property type="entry name" value="ALDH"/>
    <property type="match status" value="1"/>
</dbReference>
<comment type="similarity">
    <text evidence="1 4 7">Belongs to the aldehyde dehydrogenase family.</text>
</comment>
<feature type="active site" evidence="5">
    <location>
        <position position="246"/>
    </location>
</feature>
<feature type="domain" description="Aldehyde dehydrogenase" evidence="8">
    <location>
        <begin position="8"/>
        <end position="430"/>
    </location>
</feature>
<name>A0A0A7FVU9_9CLOT</name>
<dbReference type="Gene3D" id="3.40.605.10">
    <property type="entry name" value="Aldehyde Dehydrogenase, Chain A, domain 1"/>
    <property type="match status" value="1"/>
</dbReference>
<dbReference type="InterPro" id="IPR016160">
    <property type="entry name" value="Ald_DH_CS_CYS"/>
</dbReference>
<dbReference type="InterPro" id="IPR029510">
    <property type="entry name" value="Ald_DH_CS_GLU"/>
</dbReference>
<dbReference type="GO" id="GO:0006081">
    <property type="term" value="P:aldehyde metabolic process"/>
    <property type="evidence" value="ECO:0007669"/>
    <property type="project" value="InterPro"/>
</dbReference>
<dbReference type="PROSITE" id="PS00070">
    <property type="entry name" value="ALDEHYDE_DEHYDR_CYS"/>
    <property type="match status" value="1"/>
</dbReference>
<gene>
    <name evidence="9" type="ORF">U729_1455</name>
</gene>
<evidence type="ECO:0000256" key="1">
    <source>
        <dbReference type="ARBA" id="ARBA00009986"/>
    </source>
</evidence>
<evidence type="ECO:0000313" key="9">
    <source>
        <dbReference type="EMBL" id="AIY83070.1"/>
    </source>
</evidence>
<evidence type="ECO:0000256" key="4">
    <source>
        <dbReference type="PIRNR" id="PIRNR036492"/>
    </source>
</evidence>
<dbReference type="InterPro" id="IPR016162">
    <property type="entry name" value="Ald_DH_N"/>
</dbReference>
<protein>
    <recommendedName>
        <fullName evidence="4">Aldehyde dehydrogenase</fullName>
    </recommendedName>
</protein>
<dbReference type="FunFam" id="3.40.605.10:FF:000004">
    <property type="entry name" value="Aldehyde dehydrogenase"/>
    <property type="match status" value="1"/>
</dbReference>
<evidence type="ECO:0000313" key="10">
    <source>
        <dbReference type="Proteomes" id="UP000030635"/>
    </source>
</evidence>
<dbReference type="HOGENOM" id="CLU_005391_3_1_9"/>
<dbReference type="Proteomes" id="UP000030635">
    <property type="component" value="Chromosome"/>
</dbReference>
<dbReference type="GO" id="GO:0005737">
    <property type="term" value="C:cytoplasm"/>
    <property type="evidence" value="ECO:0007669"/>
    <property type="project" value="TreeGrafter"/>
</dbReference>
<dbReference type="STRING" id="1561.NPD11_1539"/>
<dbReference type="KEGG" id="cbv:U729_1455"/>
<dbReference type="InterPro" id="IPR015590">
    <property type="entry name" value="Aldehyde_DH_dom"/>
</dbReference>
<evidence type="ECO:0000256" key="7">
    <source>
        <dbReference type="RuleBase" id="RU003345"/>
    </source>
</evidence>
<reference evidence="9 10" key="1">
    <citation type="journal article" date="2015" name="Infect. Genet. Evol.">
        <title>Genomic sequences of six botulinum neurotoxin-producing strains representing three clostridial species illustrate the mobility and diversity of botulinum neurotoxin genes.</title>
        <authorList>
            <person name="Smith T.J."/>
            <person name="Hill K.K."/>
            <person name="Xie G."/>
            <person name="Foley B.T."/>
            <person name="Williamson C.H."/>
            <person name="Foster J.T."/>
            <person name="Johnson S.L."/>
            <person name="Chertkov O."/>
            <person name="Teshima H."/>
            <person name="Gibbons H.S."/>
            <person name="Johnsky L.A."/>
            <person name="Karavis M.A."/>
            <person name="Smith L.A."/>
        </authorList>
    </citation>
    <scope>NUCLEOTIDE SEQUENCE [LARGE SCALE GENOMIC DNA]</scope>
    <source>
        <strain evidence="9">Sullivan</strain>
    </source>
</reference>
<keyword evidence="2 4" id="KW-0560">Oxidoreductase</keyword>
<dbReference type="eggNOG" id="COG1012">
    <property type="taxonomic scope" value="Bacteria"/>
</dbReference>
<dbReference type="Pfam" id="PF00171">
    <property type="entry name" value="Aldedh"/>
    <property type="match status" value="1"/>
</dbReference>
<dbReference type="InterPro" id="IPR016161">
    <property type="entry name" value="Ald_DH/histidinol_DH"/>
</dbReference>
<proteinExistence type="inferred from homology"/>
<organism evidence="9 10">
    <name type="scientific">Clostridium baratii str. Sullivan</name>
    <dbReference type="NCBI Taxonomy" id="1415775"/>
    <lineage>
        <taxon>Bacteria</taxon>
        <taxon>Bacillati</taxon>
        <taxon>Bacillota</taxon>
        <taxon>Clostridia</taxon>
        <taxon>Eubacteriales</taxon>
        <taxon>Clostridiaceae</taxon>
        <taxon>Clostridium</taxon>
    </lineage>
</organism>
<dbReference type="InterPro" id="IPR016163">
    <property type="entry name" value="Ald_DH_C"/>
</dbReference>
<accession>A0A0A7FVU9</accession>
<evidence type="ECO:0000256" key="6">
    <source>
        <dbReference type="PROSITE-ProRule" id="PRU10007"/>
    </source>
</evidence>
<dbReference type="FunFam" id="3.40.309.10:FF:000003">
    <property type="entry name" value="Aldehyde dehydrogenase"/>
    <property type="match status" value="1"/>
</dbReference>
<dbReference type="PANTHER" id="PTHR43570:SF16">
    <property type="entry name" value="ALDEHYDE DEHYDROGENASE TYPE III, ISOFORM Q"/>
    <property type="match status" value="1"/>
</dbReference>
<keyword evidence="3" id="KW-0520">NAD</keyword>
<evidence type="ECO:0000259" key="8">
    <source>
        <dbReference type="Pfam" id="PF00171"/>
    </source>
</evidence>
<evidence type="ECO:0000256" key="3">
    <source>
        <dbReference type="ARBA" id="ARBA00023027"/>
    </source>
</evidence>